<dbReference type="STRING" id="1238182.C882_1759"/>
<dbReference type="eggNOG" id="ENOG5033CF7">
    <property type="taxonomic scope" value="Bacteria"/>
</dbReference>
<dbReference type="EMBL" id="ANHY01000020">
    <property type="protein sequence ID" value="EKV27257.1"/>
    <property type="molecule type" value="Genomic_DNA"/>
</dbReference>
<dbReference type="RefSeq" id="WP_009542155.1">
    <property type="nucleotide sequence ID" value="NZ_ANHY01000020.1"/>
</dbReference>
<keyword evidence="1" id="KW-0175">Coiled coil</keyword>
<evidence type="ECO:0000313" key="2">
    <source>
        <dbReference type="EMBL" id="EKV27257.1"/>
    </source>
</evidence>
<dbReference type="Proteomes" id="UP000009881">
    <property type="component" value="Unassembled WGS sequence"/>
</dbReference>
<evidence type="ECO:0000313" key="3">
    <source>
        <dbReference type="Proteomes" id="UP000009881"/>
    </source>
</evidence>
<keyword evidence="3" id="KW-1185">Reference proteome</keyword>
<comment type="caution">
    <text evidence="2">The sequence shown here is derived from an EMBL/GenBank/DDBJ whole genome shotgun (WGS) entry which is preliminary data.</text>
</comment>
<dbReference type="PATRIC" id="fig|1238182.3.peg.3713"/>
<feature type="coiled-coil region" evidence="1">
    <location>
        <begin position="119"/>
        <end position="150"/>
    </location>
</feature>
<accession>K9GQ45</accession>
<dbReference type="AlphaFoldDB" id="K9GQ45"/>
<protein>
    <submittedName>
        <fullName evidence="2">Uncharacterized protein</fullName>
    </submittedName>
</protein>
<evidence type="ECO:0000256" key="1">
    <source>
        <dbReference type="SAM" id="Coils"/>
    </source>
</evidence>
<organism evidence="2 3">
    <name type="scientific">Caenispirillum salinarum AK4</name>
    <dbReference type="NCBI Taxonomy" id="1238182"/>
    <lineage>
        <taxon>Bacteria</taxon>
        <taxon>Pseudomonadati</taxon>
        <taxon>Pseudomonadota</taxon>
        <taxon>Alphaproteobacteria</taxon>
        <taxon>Rhodospirillales</taxon>
        <taxon>Novispirillaceae</taxon>
        <taxon>Caenispirillum</taxon>
    </lineage>
</organism>
<proteinExistence type="predicted"/>
<gene>
    <name evidence="2" type="ORF">C882_1759</name>
</gene>
<sequence length="521" mass="54410">MAITEFYLTDDLTYTEALDIIKDKQLSPQQVDDLFIGLLAEKVGKSKRVFKYGETFDAERAGCSPSFVRSFAHTDWIDGESVVQAETSTIEEGFNSRFHKIEDDLDGLAEDVSKSFGCLADLRAELAERLDELRQEINRVNADLHELRQMRSNDDGWWTGPFVPGDDFPAPPWTIPGGGPTIPGGEGPTIPGGNPWTIPGGGPTIPGGNPWTIPGGPGGGPTIPGGNPWTIPGGPGGPTIPGGPGGGTIPGGTWGDPRPWMFGGGTREWLDSLPPRASALKVARSVDDPTVGLIAGQPARRLDVRDMNGKTYEVWSMAGGLVMTPVVVEEGGDILTGADERAWAHPDLRAAGAVAEWAGANERRIKTRFGGDAFSVDDLVSAFGSDALPGGGTLAQALKDVPRDARLENADALIDAVAEEAGAKIARDGLMAETLVASIGLDKAGTAVDETPTAALKAIPAASRKALDAAGVTTLGKLKATAPGALVRLLRRAGTSVAPGEAGRWAAEAKTLSALGRKARP</sequence>
<name>K9GQ45_9PROT</name>
<reference evidence="2 3" key="1">
    <citation type="journal article" date="2013" name="Genome Announc.">
        <title>Draft Genome Sequence of an Alphaproteobacterium, Caenispirillum salinarum AK4(T), Isolated from a Solar Saltern.</title>
        <authorList>
            <person name="Khatri I."/>
            <person name="Singh A."/>
            <person name="Korpole S."/>
            <person name="Pinnaka A.K."/>
            <person name="Subramanian S."/>
        </authorList>
    </citation>
    <scope>NUCLEOTIDE SEQUENCE [LARGE SCALE GENOMIC DNA]</scope>
    <source>
        <strain evidence="2 3">AK4</strain>
    </source>
</reference>